<dbReference type="HOGENOM" id="CLU_654927_0_0_14"/>
<organism evidence="3 4">
    <name type="scientific">Alteracholeplasma palmae (strain ATCC 49389 / J233)</name>
    <name type="common">Acholeplasma palmae</name>
    <dbReference type="NCBI Taxonomy" id="1318466"/>
    <lineage>
        <taxon>Bacteria</taxon>
        <taxon>Bacillati</taxon>
        <taxon>Mycoplasmatota</taxon>
        <taxon>Mollicutes</taxon>
        <taxon>Acholeplasmatales</taxon>
        <taxon>Acholeplasmataceae</taxon>
        <taxon>Acholeplasma</taxon>
    </lineage>
</organism>
<keyword evidence="1" id="KW-0812">Transmembrane</keyword>
<dbReference type="InterPro" id="IPR043128">
    <property type="entry name" value="Rev_trsase/Diguanyl_cyclase"/>
</dbReference>
<dbReference type="OrthoDB" id="9804955at2"/>
<keyword evidence="1" id="KW-1133">Transmembrane helix</keyword>
<evidence type="ECO:0000256" key="1">
    <source>
        <dbReference type="SAM" id="Phobius"/>
    </source>
</evidence>
<dbReference type="RefSeq" id="WP_026658439.1">
    <property type="nucleotide sequence ID" value="NC_022538.1"/>
</dbReference>
<dbReference type="InterPro" id="IPR029787">
    <property type="entry name" value="Nucleotide_cyclase"/>
</dbReference>
<feature type="domain" description="GGDEF" evidence="2">
    <location>
        <begin position="67"/>
        <end position="199"/>
    </location>
</feature>
<evidence type="ECO:0000313" key="4">
    <source>
        <dbReference type="Proteomes" id="UP000032740"/>
    </source>
</evidence>
<accession>U4KKI2</accession>
<proteinExistence type="predicted"/>
<dbReference type="Pfam" id="PF00990">
    <property type="entry name" value="GGDEF"/>
    <property type="match status" value="1"/>
</dbReference>
<name>U4KKI2_ALTPJ</name>
<dbReference type="PROSITE" id="PS50887">
    <property type="entry name" value="GGDEF"/>
    <property type="match status" value="1"/>
</dbReference>
<dbReference type="InterPro" id="IPR000160">
    <property type="entry name" value="GGDEF_dom"/>
</dbReference>
<feature type="transmembrane region" description="Helical" evidence="1">
    <location>
        <begin position="12"/>
        <end position="31"/>
    </location>
</feature>
<dbReference type="SUPFAM" id="SSF55073">
    <property type="entry name" value="Nucleotide cyclase"/>
    <property type="match status" value="1"/>
</dbReference>
<dbReference type="KEGG" id="apal:BN85406720"/>
<dbReference type="Proteomes" id="UP000032740">
    <property type="component" value="Chromosome"/>
</dbReference>
<evidence type="ECO:0000313" key="3">
    <source>
        <dbReference type="EMBL" id="CCV64249.1"/>
    </source>
</evidence>
<evidence type="ECO:0000259" key="2">
    <source>
        <dbReference type="PROSITE" id="PS50887"/>
    </source>
</evidence>
<gene>
    <name evidence="3" type="ORF">BN85406720</name>
</gene>
<dbReference type="AlphaFoldDB" id="U4KKI2"/>
<keyword evidence="4" id="KW-1185">Reference proteome</keyword>
<dbReference type="Gene3D" id="3.30.70.270">
    <property type="match status" value="1"/>
</dbReference>
<dbReference type="Gene3D" id="3.20.20.450">
    <property type="entry name" value="EAL domain"/>
    <property type="match status" value="1"/>
</dbReference>
<dbReference type="InterPro" id="IPR035919">
    <property type="entry name" value="EAL_sf"/>
</dbReference>
<dbReference type="STRING" id="1318466.BN85406720"/>
<sequence>MIYLTYAERMIISLSTVVVLAVLIFIFILLYKKQRIKMIKTKMLTMNDVVKYKHFMPFVKYQLKQEEDFSIILLHVNNLDILAKQYSNYMVTAYLRKLAKNVSMHLTYGAKLAQTPQRDLFAIYIPKEESLDLLLLAYSMKDAANENLYIKNAVAIKKNISIGFAINDKTNTYTELMDKAMMALVQSKRQLGEVVYYDEDVATSIIDYRTVVRNLRLTTTQYKLYDTYMLATEEMKNYTLKVKVNHLEEKEFLKQIPLKDQGWVNFWLIENIFKEITSKKLNDELEIPVLLKTLESENIAEAIENLCIAYEIDPQGITVSLMESEIIASQKVVENILKLKELGMTIAYNVTNISPEIYHSIQSYHATIINLTKKFIDENKDALDELLYFAKFNHLDILVSSNENLDKVYLENYHATLYSKVSSKNTLFIDRKSQKRAKDVKK</sequence>
<dbReference type="EMBL" id="FO681347">
    <property type="protein sequence ID" value="CCV64249.1"/>
    <property type="molecule type" value="Genomic_DNA"/>
</dbReference>
<reference evidence="3 4" key="1">
    <citation type="journal article" date="2013" name="J. Mol. Microbiol. Biotechnol.">
        <title>Analysis of the Complete Genomes of Acholeplasma brassicae , A. palmae and A. laidlawii and Their Comparison to the Obligate Parasites from ' Candidatus Phytoplasma'.</title>
        <authorList>
            <person name="Kube M."/>
            <person name="Siewert C."/>
            <person name="Migdoll A.M."/>
            <person name="Duduk B."/>
            <person name="Holz S."/>
            <person name="Rabus R."/>
            <person name="Seemuller E."/>
            <person name="Mitrovic J."/>
            <person name="Muller I."/>
            <person name="Buttner C."/>
            <person name="Reinhardt R."/>
        </authorList>
    </citation>
    <scope>NUCLEOTIDE SEQUENCE [LARGE SCALE GENOMIC DNA]</scope>
    <source>
        <strain evidence="3 4">J233</strain>
    </source>
</reference>
<protein>
    <recommendedName>
        <fullName evidence="2">GGDEF domain-containing protein</fullName>
    </recommendedName>
</protein>
<keyword evidence="1" id="KW-0472">Membrane</keyword>